<dbReference type="Gene3D" id="3.40.50.2300">
    <property type="match status" value="1"/>
</dbReference>
<keyword evidence="1" id="KW-0597">Phosphoprotein</keyword>
<dbReference type="Pfam" id="PF00072">
    <property type="entry name" value="Response_reg"/>
    <property type="match status" value="1"/>
</dbReference>
<dbReference type="InterPro" id="IPR001789">
    <property type="entry name" value="Sig_transdc_resp-reg_receiver"/>
</dbReference>
<organism evidence="3">
    <name type="scientific">hydrothermal vent metagenome</name>
    <dbReference type="NCBI Taxonomy" id="652676"/>
    <lineage>
        <taxon>unclassified sequences</taxon>
        <taxon>metagenomes</taxon>
        <taxon>ecological metagenomes</taxon>
    </lineage>
</organism>
<proteinExistence type="predicted"/>
<dbReference type="InterPro" id="IPR011006">
    <property type="entry name" value="CheY-like_superfamily"/>
</dbReference>
<dbReference type="SUPFAM" id="SSF52172">
    <property type="entry name" value="CheY-like"/>
    <property type="match status" value="1"/>
</dbReference>
<evidence type="ECO:0000259" key="2">
    <source>
        <dbReference type="PROSITE" id="PS50110"/>
    </source>
</evidence>
<dbReference type="InterPro" id="IPR050595">
    <property type="entry name" value="Bact_response_regulator"/>
</dbReference>
<dbReference type="PROSITE" id="PS50110">
    <property type="entry name" value="RESPONSE_REGULATORY"/>
    <property type="match status" value="1"/>
</dbReference>
<evidence type="ECO:0000313" key="3">
    <source>
        <dbReference type="EMBL" id="VAW77782.1"/>
    </source>
</evidence>
<dbReference type="PANTHER" id="PTHR44591">
    <property type="entry name" value="STRESS RESPONSE REGULATOR PROTEIN 1"/>
    <property type="match status" value="1"/>
</dbReference>
<dbReference type="CDD" id="cd17574">
    <property type="entry name" value="REC_OmpR"/>
    <property type="match status" value="1"/>
</dbReference>
<gene>
    <name evidence="3" type="ORF">MNBD_GAMMA14-847</name>
</gene>
<dbReference type="GO" id="GO:0000160">
    <property type="term" value="P:phosphorelay signal transduction system"/>
    <property type="evidence" value="ECO:0007669"/>
    <property type="project" value="InterPro"/>
</dbReference>
<feature type="domain" description="Response regulatory" evidence="2">
    <location>
        <begin position="10"/>
        <end position="127"/>
    </location>
</feature>
<protein>
    <recommendedName>
        <fullName evidence="2">Response regulatory domain-containing protein</fullName>
    </recommendedName>
</protein>
<reference evidence="3" key="1">
    <citation type="submission" date="2018-06" db="EMBL/GenBank/DDBJ databases">
        <authorList>
            <person name="Zhirakovskaya E."/>
        </authorList>
    </citation>
    <scope>NUCLEOTIDE SEQUENCE</scope>
</reference>
<dbReference type="AlphaFoldDB" id="A0A3B0YRB8"/>
<sequence length="129" mass="14303">MTRAVTNKTRILVAEDDGMVRRLLAAILEKEGHRILQAENGVEALKLIDSEPVDAIILDLLMPVMDGLKFLHELRQVRHMDIPVLVLTASLNPANGNEQRVLDAGADCVARKPVKAPELLKLLQQILDK</sequence>
<dbReference type="SMART" id="SM00448">
    <property type="entry name" value="REC"/>
    <property type="match status" value="1"/>
</dbReference>
<name>A0A3B0YRB8_9ZZZZ</name>
<dbReference type="PANTHER" id="PTHR44591:SF3">
    <property type="entry name" value="RESPONSE REGULATORY DOMAIN-CONTAINING PROTEIN"/>
    <property type="match status" value="1"/>
</dbReference>
<evidence type="ECO:0000256" key="1">
    <source>
        <dbReference type="ARBA" id="ARBA00022553"/>
    </source>
</evidence>
<accession>A0A3B0YRB8</accession>
<dbReference type="EMBL" id="UOFM01000235">
    <property type="protein sequence ID" value="VAW77782.1"/>
    <property type="molecule type" value="Genomic_DNA"/>
</dbReference>